<sequence length="115" mass="12890">MTLWRSNAMNNKPRRYSTPAIARPAEEVFDAVGNTSAWKRRYSVSAISECEELRTTGTASGSSSEEPVTPVTSGELPFKTRSAIPRRMNYDITMPFKRPPTPIGERMLKGDFSPY</sequence>
<accession>A0A1E4TCH0</accession>
<organism evidence="2 3">
    <name type="scientific">Tortispora caseinolytica NRRL Y-17796</name>
    <dbReference type="NCBI Taxonomy" id="767744"/>
    <lineage>
        <taxon>Eukaryota</taxon>
        <taxon>Fungi</taxon>
        <taxon>Dikarya</taxon>
        <taxon>Ascomycota</taxon>
        <taxon>Saccharomycotina</taxon>
        <taxon>Trigonopsidomycetes</taxon>
        <taxon>Trigonopsidales</taxon>
        <taxon>Trigonopsidaceae</taxon>
        <taxon>Tortispora</taxon>
    </lineage>
</organism>
<dbReference type="AlphaFoldDB" id="A0A1E4TCH0"/>
<evidence type="ECO:0000313" key="3">
    <source>
        <dbReference type="Proteomes" id="UP000095023"/>
    </source>
</evidence>
<dbReference type="Proteomes" id="UP000095023">
    <property type="component" value="Unassembled WGS sequence"/>
</dbReference>
<protein>
    <submittedName>
        <fullName evidence="2">Uncharacterized protein</fullName>
    </submittedName>
</protein>
<dbReference type="EMBL" id="KV453843">
    <property type="protein sequence ID" value="ODV89466.1"/>
    <property type="molecule type" value="Genomic_DNA"/>
</dbReference>
<feature type="region of interest" description="Disordered" evidence="1">
    <location>
        <begin position="53"/>
        <end position="115"/>
    </location>
</feature>
<evidence type="ECO:0000313" key="2">
    <source>
        <dbReference type="EMBL" id="ODV89466.1"/>
    </source>
</evidence>
<feature type="compositionally biased region" description="Low complexity" evidence="1">
    <location>
        <begin position="55"/>
        <end position="64"/>
    </location>
</feature>
<proteinExistence type="predicted"/>
<reference evidence="3" key="1">
    <citation type="submission" date="2016-02" db="EMBL/GenBank/DDBJ databases">
        <title>Comparative genomics of biotechnologically important yeasts.</title>
        <authorList>
            <consortium name="DOE Joint Genome Institute"/>
            <person name="Riley R."/>
            <person name="Haridas S."/>
            <person name="Wolfe K.H."/>
            <person name="Lopes M.R."/>
            <person name="Hittinger C.T."/>
            <person name="Goker M."/>
            <person name="Salamov A."/>
            <person name="Wisecaver J."/>
            <person name="Long T.M."/>
            <person name="Aerts A.L."/>
            <person name="Barry K."/>
            <person name="Choi C."/>
            <person name="Clum A."/>
            <person name="Coughlan A.Y."/>
            <person name="Deshpande S."/>
            <person name="Douglass A.P."/>
            <person name="Hanson S.J."/>
            <person name="Klenk H.-P."/>
            <person name="Labutti K."/>
            <person name="Lapidus A."/>
            <person name="Lindquist E."/>
            <person name="Lipzen A."/>
            <person name="Meier-Kolthoff J.P."/>
            <person name="Ohm R.A."/>
            <person name="Otillar R.P."/>
            <person name="Pangilinan J."/>
            <person name="Peng Y."/>
            <person name="Rokas A."/>
            <person name="Rosa C.A."/>
            <person name="Scheuner C."/>
            <person name="Sibirny A.A."/>
            <person name="Slot J.C."/>
            <person name="Stielow J.B."/>
            <person name="Sun H."/>
            <person name="Kurtzman C.P."/>
            <person name="Blackwell M."/>
            <person name="Jeffries T.W."/>
            <person name="Grigoriev I.V."/>
        </authorList>
    </citation>
    <scope>NUCLEOTIDE SEQUENCE [LARGE SCALE GENOMIC DNA]</scope>
    <source>
        <strain evidence="3">NRRL Y-17796</strain>
    </source>
</reference>
<gene>
    <name evidence="2" type="ORF">CANCADRAFT_139811</name>
</gene>
<evidence type="ECO:0000256" key="1">
    <source>
        <dbReference type="SAM" id="MobiDB-lite"/>
    </source>
</evidence>
<keyword evidence="3" id="KW-1185">Reference proteome</keyword>
<name>A0A1E4TCH0_9ASCO</name>